<protein>
    <submittedName>
        <fullName evidence="1">Uncharacterized protein</fullName>
    </submittedName>
</protein>
<sequence length="574" mass="62789">MTTILNDSFNRANTTISTTGLGRADTGQTWQSFNSGRGRITNNTAEVNLDPDDAGLVINSGLSNFILQVKFLTPNGYLQIILKADTSRGDYLFIEGNSSGVWGITSYGSGNWQSLARYNGTVGERASGTIKAVVNNNLIDVFLNDKNIMSATTTFLQGNTYQGLATGQGSQVYDDYSVSEFTVPETHNSSLNVKGTGKINVNATVEKKQIIHNTTLSINSINVLNAIPKREQSINFNVTGKGLIVANTNRIKSAVLDITISSNLILTVQKLIQVIIETYGKGLLSVNGQITKSTNFNVLGKSTIFVNSGNTKVATTTLQLNTESKLNLQFIKIINSNADFKSNGNVFIFAGDSKSIFVTMSFISKSGLAVNTKRTANVRLNTITKGLFTTNSQKLLLSDLSPKSTSLFDLQPSVIRLAQVLFEASGIFNIHDGEPIIGIINLNAKRELYVYLVAQQSLEIYVKAKRNLFVQLRGDVNVTMENQNFTMYSGDTKYIRFPIEGISDLSGLSVSWFIRNTPLTKRTNDGITIVNNEVQIKLDPEDTTKLSGPYYHECSVTDNFGNHSKVLTGYISIK</sequence>
<gene>
    <name evidence="1" type="ORF">KHA97_09615</name>
</gene>
<name>A0A942TEF7_9BACI</name>
<dbReference type="Gene3D" id="2.60.120.560">
    <property type="entry name" value="Exo-inulinase, domain 1"/>
    <property type="match status" value="1"/>
</dbReference>
<evidence type="ECO:0000313" key="2">
    <source>
        <dbReference type="Proteomes" id="UP000681414"/>
    </source>
</evidence>
<reference evidence="1 2" key="1">
    <citation type="submission" date="2021-05" db="EMBL/GenBank/DDBJ databases">
        <title>Novel Bacillus species.</title>
        <authorList>
            <person name="Liu G."/>
        </authorList>
    </citation>
    <scope>NUCLEOTIDE SEQUENCE [LARGE SCALE GENOMIC DNA]</scope>
    <source>
        <strain evidence="2">FJAT-49780</strain>
    </source>
</reference>
<proteinExistence type="predicted"/>
<organism evidence="1 2">
    <name type="scientific">Lederbergia citri</name>
    <dbReference type="NCBI Taxonomy" id="2833580"/>
    <lineage>
        <taxon>Bacteria</taxon>
        <taxon>Bacillati</taxon>
        <taxon>Bacillota</taxon>
        <taxon>Bacilli</taxon>
        <taxon>Bacillales</taxon>
        <taxon>Bacillaceae</taxon>
        <taxon>Lederbergia</taxon>
    </lineage>
</organism>
<dbReference type="EMBL" id="JAGYPG010000002">
    <property type="protein sequence ID" value="MBS4195313.1"/>
    <property type="molecule type" value="Genomic_DNA"/>
</dbReference>
<dbReference type="Proteomes" id="UP000681414">
    <property type="component" value="Unassembled WGS sequence"/>
</dbReference>
<evidence type="ECO:0000313" key="1">
    <source>
        <dbReference type="EMBL" id="MBS4195313.1"/>
    </source>
</evidence>
<dbReference type="RefSeq" id="WP_213124541.1">
    <property type="nucleotide sequence ID" value="NZ_JAGYPG010000002.1"/>
</dbReference>
<keyword evidence="2" id="KW-1185">Reference proteome</keyword>
<accession>A0A942TEF7</accession>
<comment type="caution">
    <text evidence="1">The sequence shown here is derived from an EMBL/GenBank/DDBJ whole genome shotgun (WGS) entry which is preliminary data.</text>
</comment>
<dbReference type="AlphaFoldDB" id="A0A942TEF7"/>